<evidence type="ECO:0000313" key="5">
    <source>
        <dbReference type="Proteomes" id="UP001162060"/>
    </source>
</evidence>
<comment type="caution">
    <text evidence="4">The sequence shown here is derived from an EMBL/GenBank/DDBJ whole genome shotgun (WGS) entry which is preliminary data.</text>
</comment>
<dbReference type="EMBL" id="CAKLBY020000223">
    <property type="protein sequence ID" value="CAK7935918.1"/>
    <property type="molecule type" value="Genomic_DNA"/>
</dbReference>
<keyword evidence="1" id="KW-0862">Zinc</keyword>
<evidence type="ECO:0000313" key="4">
    <source>
        <dbReference type="EMBL" id="CAK7935918.1"/>
    </source>
</evidence>
<dbReference type="Gene3D" id="4.10.60.10">
    <property type="entry name" value="Zinc finger, CCHC-type"/>
    <property type="match status" value="1"/>
</dbReference>
<feature type="domain" description="CCHC-type" evidence="3">
    <location>
        <begin position="123"/>
        <end position="138"/>
    </location>
</feature>
<dbReference type="SMART" id="SM00343">
    <property type="entry name" value="ZnF_C2HC"/>
    <property type="match status" value="1"/>
</dbReference>
<keyword evidence="1" id="KW-0479">Metal-binding</keyword>
<gene>
    <name evidence="4" type="ORF">PM001_LOCUS21068</name>
</gene>
<dbReference type="AlphaFoldDB" id="A0AAV1UQE0"/>
<protein>
    <recommendedName>
        <fullName evidence="3">CCHC-type domain-containing protein</fullName>
    </recommendedName>
</protein>
<dbReference type="PROSITE" id="PS50158">
    <property type="entry name" value="ZF_CCHC"/>
    <property type="match status" value="1"/>
</dbReference>
<feature type="compositionally biased region" description="Polar residues" evidence="2">
    <location>
        <begin position="147"/>
        <end position="159"/>
    </location>
</feature>
<accession>A0AAV1UQE0</accession>
<dbReference type="SUPFAM" id="SSF57756">
    <property type="entry name" value="Retrovirus zinc finger-like domains"/>
    <property type="match status" value="1"/>
</dbReference>
<evidence type="ECO:0000256" key="2">
    <source>
        <dbReference type="SAM" id="MobiDB-lite"/>
    </source>
</evidence>
<evidence type="ECO:0000256" key="1">
    <source>
        <dbReference type="PROSITE-ProRule" id="PRU00047"/>
    </source>
</evidence>
<dbReference type="InterPro" id="IPR001878">
    <property type="entry name" value="Znf_CCHC"/>
</dbReference>
<keyword evidence="1" id="KW-0863">Zinc-finger</keyword>
<name>A0AAV1UQE0_9STRA</name>
<dbReference type="GO" id="GO:0008270">
    <property type="term" value="F:zinc ion binding"/>
    <property type="evidence" value="ECO:0007669"/>
    <property type="project" value="UniProtKB-KW"/>
</dbReference>
<evidence type="ECO:0000259" key="3">
    <source>
        <dbReference type="PROSITE" id="PS50158"/>
    </source>
</evidence>
<dbReference type="InterPro" id="IPR054722">
    <property type="entry name" value="PolX-like_BBD"/>
</dbReference>
<dbReference type="Pfam" id="PF22936">
    <property type="entry name" value="Pol_BBD"/>
    <property type="match status" value="1"/>
</dbReference>
<dbReference type="Proteomes" id="UP001162060">
    <property type="component" value="Unassembled WGS sequence"/>
</dbReference>
<dbReference type="GO" id="GO:0003676">
    <property type="term" value="F:nucleic acid binding"/>
    <property type="evidence" value="ECO:0007669"/>
    <property type="project" value="InterPro"/>
</dbReference>
<organism evidence="4 5">
    <name type="scientific">Peronospora matthiolae</name>
    <dbReference type="NCBI Taxonomy" id="2874970"/>
    <lineage>
        <taxon>Eukaryota</taxon>
        <taxon>Sar</taxon>
        <taxon>Stramenopiles</taxon>
        <taxon>Oomycota</taxon>
        <taxon>Peronosporomycetes</taxon>
        <taxon>Peronosporales</taxon>
        <taxon>Peronosporaceae</taxon>
        <taxon>Peronospora</taxon>
    </lineage>
</organism>
<sequence>MEKMLQTFRTTITASQAMRLFTAKKDSKRTWPEHYLYLVAVSDACGGADSNVLDNIVRYASAELSTVLMVKYDTSRADHLAHAEELAHFAQSIELDARSSRSFGRDVVSHVANDEPPKETRTCHGCGKVGHLKRDCRRKEKKPTGRPSGSRTDGANLTLSIDEDPSSDNSVWILDSGSSRHIVNDDRLLINAKRCDQECIVVDGEPLRLSLVGSVDIRVFVDQQPRMIRVTDVYFAPLLARNILSCGKLVKKGYSLVQDDQQLSLANQDTGDVAFDVQMRYNVFYVATSPEKGRKQSPTDVLLAATTEEGTVPVRQDVQRGTLMHFTNDSVILLSTPSSEWRRIRQAASISPTVNGSRASPVLRRSKHEMHNRGKTAAGTARSIVSAVSSVRISKD</sequence>
<proteinExistence type="predicted"/>
<reference evidence="4" key="1">
    <citation type="submission" date="2024-01" db="EMBL/GenBank/DDBJ databases">
        <authorList>
            <person name="Webb A."/>
        </authorList>
    </citation>
    <scope>NUCLEOTIDE SEQUENCE</scope>
    <source>
        <strain evidence="4">Pm1</strain>
    </source>
</reference>
<dbReference type="InterPro" id="IPR036875">
    <property type="entry name" value="Znf_CCHC_sf"/>
</dbReference>
<feature type="region of interest" description="Disordered" evidence="2">
    <location>
        <begin position="134"/>
        <end position="162"/>
    </location>
</feature>